<dbReference type="Pfam" id="PF00501">
    <property type="entry name" value="AMP-binding"/>
    <property type="match status" value="2"/>
</dbReference>
<dbReference type="Gene3D" id="1.10.1200.10">
    <property type="entry name" value="ACP-like"/>
    <property type="match status" value="2"/>
</dbReference>
<dbReference type="Gene3D" id="2.30.38.10">
    <property type="entry name" value="Luciferase, Domain 3"/>
    <property type="match status" value="1"/>
</dbReference>
<dbReference type="CDD" id="cd19531">
    <property type="entry name" value="LCL_NRPS-like"/>
    <property type="match status" value="3"/>
</dbReference>
<feature type="domain" description="Carrier" evidence="4">
    <location>
        <begin position="1037"/>
        <end position="1112"/>
    </location>
</feature>
<evidence type="ECO:0000313" key="5">
    <source>
        <dbReference type="EMBL" id="MBL6449340.1"/>
    </source>
</evidence>
<dbReference type="CDD" id="cd02440">
    <property type="entry name" value="AdoMet_MTases"/>
    <property type="match status" value="1"/>
</dbReference>
<dbReference type="SUPFAM" id="SSF53335">
    <property type="entry name" value="S-adenosyl-L-methionine-dependent methyltransferases"/>
    <property type="match status" value="1"/>
</dbReference>
<dbReference type="SUPFAM" id="SSF47336">
    <property type="entry name" value="ACP-like"/>
    <property type="match status" value="2"/>
</dbReference>
<protein>
    <submittedName>
        <fullName evidence="5">Amino acid adenylation domain-containing protein</fullName>
    </submittedName>
</protein>
<dbReference type="EMBL" id="JAEUGD010000066">
    <property type="protein sequence ID" value="MBL6449340.1"/>
    <property type="molecule type" value="Genomic_DNA"/>
</dbReference>
<dbReference type="GO" id="GO:0044550">
    <property type="term" value="P:secondary metabolite biosynthetic process"/>
    <property type="evidence" value="ECO:0007669"/>
    <property type="project" value="TreeGrafter"/>
</dbReference>
<dbReference type="Proteomes" id="UP000614216">
    <property type="component" value="Unassembled WGS sequence"/>
</dbReference>
<dbReference type="GO" id="GO:0031177">
    <property type="term" value="F:phosphopantetheine binding"/>
    <property type="evidence" value="ECO:0007669"/>
    <property type="project" value="InterPro"/>
</dbReference>
<dbReference type="SUPFAM" id="SSF52777">
    <property type="entry name" value="CoA-dependent acyltransferases"/>
    <property type="match status" value="6"/>
</dbReference>
<evidence type="ECO:0000313" key="6">
    <source>
        <dbReference type="Proteomes" id="UP000614216"/>
    </source>
</evidence>
<dbReference type="PROSITE" id="PS00455">
    <property type="entry name" value="AMP_BINDING"/>
    <property type="match status" value="2"/>
</dbReference>
<keyword evidence="3" id="KW-0597">Phosphoprotein</keyword>
<dbReference type="InterPro" id="IPR025714">
    <property type="entry name" value="Methyltranfer_dom"/>
</dbReference>
<dbReference type="Gene3D" id="3.40.50.12780">
    <property type="entry name" value="N-terminal domain of ligase-like"/>
    <property type="match status" value="1"/>
</dbReference>
<dbReference type="InterPro" id="IPR045851">
    <property type="entry name" value="AMP-bd_C_sf"/>
</dbReference>
<dbReference type="RefSeq" id="WP_202858869.1">
    <property type="nucleotide sequence ID" value="NZ_JAEUGD010000066.1"/>
</dbReference>
<dbReference type="FunFam" id="1.10.1200.10:FF:000005">
    <property type="entry name" value="Nonribosomal peptide synthetase 1"/>
    <property type="match status" value="2"/>
</dbReference>
<dbReference type="SUPFAM" id="SSF56801">
    <property type="entry name" value="Acetyl-CoA synthetase-like"/>
    <property type="match status" value="2"/>
</dbReference>
<dbReference type="InterPro" id="IPR000873">
    <property type="entry name" value="AMP-dep_synth/lig_dom"/>
</dbReference>
<dbReference type="FunFam" id="3.40.50.12780:FF:000012">
    <property type="entry name" value="Non-ribosomal peptide synthetase"/>
    <property type="match status" value="1"/>
</dbReference>
<dbReference type="Gene3D" id="3.30.300.30">
    <property type="match status" value="3"/>
</dbReference>
<dbReference type="GO" id="GO:0003824">
    <property type="term" value="F:catalytic activity"/>
    <property type="evidence" value="ECO:0007669"/>
    <property type="project" value="InterPro"/>
</dbReference>
<evidence type="ECO:0000256" key="2">
    <source>
        <dbReference type="ARBA" id="ARBA00022450"/>
    </source>
</evidence>
<evidence type="ECO:0000256" key="3">
    <source>
        <dbReference type="ARBA" id="ARBA00022553"/>
    </source>
</evidence>
<dbReference type="InterPro" id="IPR036736">
    <property type="entry name" value="ACP-like_sf"/>
</dbReference>
<evidence type="ECO:0000259" key="4">
    <source>
        <dbReference type="PROSITE" id="PS50075"/>
    </source>
</evidence>
<reference evidence="5" key="1">
    <citation type="submission" date="2021-01" db="EMBL/GenBank/DDBJ databases">
        <title>Fulvivirga kasyanovii gen. nov., sp nov., a novel member of the phylum Bacteroidetes isolated from seawater in a mussel farm.</title>
        <authorList>
            <person name="Zhao L.-H."/>
            <person name="Wang Z.-J."/>
        </authorList>
    </citation>
    <scope>NUCLEOTIDE SEQUENCE</scope>
    <source>
        <strain evidence="5">29W222</strain>
    </source>
</reference>
<dbReference type="InterPro" id="IPR025110">
    <property type="entry name" value="AMP-bd_C"/>
</dbReference>
<dbReference type="Pfam" id="PF00550">
    <property type="entry name" value="PP-binding"/>
    <property type="match status" value="2"/>
</dbReference>
<name>A0A937G3J4_9BACT</name>
<dbReference type="InterPro" id="IPR001242">
    <property type="entry name" value="Condensation_dom"/>
</dbReference>
<dbReference type="InterPro" id="IPR029063">
    <property type="entry name" value="SAM-dependent_MTases_sf"/>
</dbReference>
<dbReference type="Pfam" id="PF00668">
    <property type="entry name" value="Condensation"/>
    <property type="match status" value="3"/>
</dbReference>
<dbReference type="InterPro" id="IPR009081">
    <property type="entry name" value="PP-bd_ACP"/>
</dbReference>
<dbReference type="InterPro" id="IPR042099">
    <property type="entry name" value="ANL_N_sf"/>
</dbReference>
<proteinExistence type="predicted"/>
<dbReference type="GO" id="GO:0043041">
    <property type="term" value="P:amino acid activation for nonribosomal peptide biosynthetic process"/>
    <property type="evidence" value="ECO:0007669"/>
    <property type="project" value="TreeGrafter"/>
</dbReference>
<dbReference type="Gene3D" id="3.40.50.980">
    <property type="match status" value="2"/>
</dbReference>
<sequence>MNKNTPVASLVNEAEYNGFKFFFDQGKLRLRVPKEVKVDRQLVDRIKSNLDEVTAYLREREKEDIALFQVDREPGLPVPLSFAQKSLWFIDQLQGSRHYYMHWLFDIHGTLDQDALDKSFEQIIARHEVLRTAIVEDGETCRQELRPISEWALEHYNEDEIVAKGQDLEAFIEDQLSKPINLYDDWLIRAVLIERAPMSFRLMVIVHHMVFDGLSASILVQELQSFYQHYTSADVGIMPAPEAQYADFAIWQNRSVEEAAFEGQLQFWKENLRGLTPLEFPTDFARSSMQNVNGAVEKHTLSNDIFNAVVSYCRNQQVTASTMMLAVFKALIYRYTDNGDVCVGSPVDIRNRKGLDKLIGFFVNTLPIRTQLDGSDNFSTLLMKVRQTMTNALGNRDLPLEKIVEAFGGQRDVSRNPLFQIIFVMQSKLANGEMDLGGMALQQVESTHHTARFDLEFNVFENDEEIELRLIYNKDLYKQETAASIVESFLTLLKEVLSDDSKTLDQLTIIDGATTANLVEQGYSPSGYPEDCTIIDLFYRQVQAYPKYIAINDQGKELTYSDLDEKSSQLGRYLLESGLKPEQLVPVCMESSAEFIISILAILKAGGGYVPINPAYPSDRIDYILEDTKATLVLAASGTKDLFKPDQYQVIEVDSFNGQQYTNEPLANISGPDSLAYVIYTSGSTGKPKGVLIEHVNVVRLIQVDKPLFDFNEKDSWTLFHSTAFDFSVWEIFGALLTGGKLVIVNKEQTLDPVLFLKLLREEQVTVLNQTPSAFYSLQESELQNPGGLNVRYVIFGGEALDPQRLKGWSKQYPDCSLVNMYGITETTVHVTFKKLTQEDLLSHSSNIGRAIPTTSVYILDKNMNFAPDGVVGEIYVGGYGVGRGYLNREALTLERFVTNPFGAGRLYKSGDLGRRLHSGDIEYIGRADNQVKIRGYRIEIGEIEGVLNDAPGVSQAVVLLKEDDPDTRTLHGFVVVTDGYSKDGTLSYLGRKLPAYMLPAAVHAVEEMPLTTNGKIDKAVLLNTIKETEGAKTVISPRNETEAGILNIWERLLNKENISVYDNFFELGGHSLLVTRMASSLRNELQVEISVKDIFLSPTIASIAQLIKGGEKKTVLSDIQAVERQDKMPLSYAQERLWFIHKLHGSIQYHMPAVFQLGETLDTEILEFAFKSILKRHEVLRTKIIEVEGVGYQQVMGEAGWSLAMNTQSADQSTEESIRSLIDEPFDLSGDYMLRATLIRQETSKYILVVVMHHIASDGWSLSVMLDELMRIYNSMAKGLPLESEDLEVQYADYAWWQRELLSKEIDDQLNYWKEQLADVEPVMLLTDYPRGETKSHKGAIVKHTFSEATIQGLRAICKEEQVTLFMVLIAAFKVLINKYTTVNDICVGIPLAGRRHSKLEHMIGFFVNTLALRSQIDASQSFKTFLKQIENVTLEAYANQDTPFEKVVEEVVGSRNSDNTPLFNIMFALQNTPDLAQIDLQGVVVEEIPLKNRTAVFDFVFDLKEINGELKLEFRYCEDLFKEDTVNRFISHYEKLLTSVIENREQSIGMLDIIPAEEQKVLIEQFSKGENYPAEMGSSIISLFEEQVEQYAENPALSFGDQTLTYRELNEKANKLSAYLIDQGVSQEMPVAIALERSTDLIIGIIAILKSGAAYVPIDVKLPAGRVHFLLDDIQAKIIITDKSFKSKLKGYNSDITIIDQSEQKDEISVCDSKNPGVNMDAEHLANIIYTSGTTGRPKGVMVSNHNIVSLVRGQSYARLSDKDVLLSTGAPSFDASTFEYWGMLLNGGHLIMASENNLLVIELLKKEIQRFSVNKMWFTASWFNYIVDTQIDVLEGLDLVMAGGERLSEEHIYKVKSTYPQLSIVNGYGPTENTTFSLTYEIPADYQQENIPIGRPLSGRAAYVLDPNLNLVPVGVIGELYVGGSGVSMGYHNKPELTKERFMANEFEGRTSQLYKTGDLVRWRADGNLQYIGRYDSQVKIRGHRIELGEIENTLNLLDEVSNSCVVTVEGTGGAHRIFSYIVPEKKEVQLLENQLQQSQVESWKNLYDSEYGKTENDSAVDEEFNIIGWNDSFTGEPIPAHQMREWLDDISEVIFHERPQNVMEIGSGTGLIFYALAGKVNKYIGTDFSGSSVRQIQNRIDKGLREYGSNEFHVCSAHEVGEVPVDSVDTVILNSIIQYFPTESYLTEVIEKSIEKLNGQGRLIIGDIRDNRLLKPFKGRLTLGNYQGGMDKREYCWLLNQAVWNEEELCISPRYFAGMKDRFPEIRFIEAFWKRGDEVNELNLYRYTVIIHLQEKEEIKPTWQNWSEWRQKGDFESTLKQPLIAIKDVPNPRLTKERLFLEAIDSDEIHTVIDIQQHLEQFLSEEEQLVADLLRMAHARGRHYKLLLNEDPLKIDLLLSVNPIEGYVDNGFMSSGANQKKDLWSSPLFANINLELQKKVKELLQGQLPEYMVPAEIITIKEIPLTRHGKSDKQFLSTIKTGDELSPTQYCAPENKLQQDLVTIWKELLVKSQIGINDNFFELGGHSLLATRVVSTISKTIGIKIRLWDLFLYPTIGELSAHIKDELSDNDLPAISVEPDKDFVPLSFAQERLHFIDNLQGSVQYNMPWVFNIKGPLNIDLLESAFRQIIERHSVLRTVFREEDEVGQHFLNSEDWTISTSEINGEQTREEYEEFINMQVNVPFDLAHDFMVRADIMKRGAEDHTLVVVFHHIAFDGWSIGIFVDELVKIYDSGYSGQPVDLPNLSIQYADYSIWQNKYFKGEYLDDLLGYWKEQLHGLKPIYLPTDMPRPTVQSTRGDTQYFYLDKELSEQLKRVSLEQGATLFMTMLSVFKVMMYKYTRETDLAIGVAIANRTRKEVEPLIGFFVNAIVIRTQLEKTLTFRDYMERVKDSTLKAYEYQDAPFEKVIETVVGKRKSVGNPLIQTMFVLQNTPDVPDLKLADLSLTSEVAANVTSKFDITYDLRDKPEGIEFRVEYCSDLFYPDTIKRMFDHYKTLLTSVVADIDKPIKSMKMMGAQEAHQMLTGFNR</sequence>
<keyword evidence="2" id="KW-0596">Phosphopantetheine</keyword>
<keyword evidence="6" id="KW-1185">Reference proteome</keyword>
<dbReference type="InterPro" id="IPR020806">
    <property type="entry name" value="PKS_PP-bd"/>
</dbReference>
<dbReference type="Gene3D" id="3.30.559.10">
    <property type="entry name" value="Chloramphenicol acetyltransferase-like domain"/>
    <property type="match status" value="3"/>
</dbReference>
<dbReference type="InterPro" id="IPR006162">
    <property type="entry name" value="Ppantetheine_attach_site"/>
</dbReference>
<comment type="cofactor">
    <cofactor evidence="1">
        <name>pantetheine 4'-phosphate</name>
        <dbReference type="ChEBI" id="CHEBI:47942"/>
    </cofactor>
</comment>
<evidence type="ECO:0000256" key="1">
    <source>
        <dbReference type="ARBA" id="ARBA00001957"/>
    </source>
</evidence>
<dbReference type="CDD" id="cd17643">
    <property type="entry name" value="A_NRPS_Cytc1-like"/>
    <property type="match status" value="1"/>
</dbReference>
<dbReference type="CDD" id="cd12117">
    <property type="entry name" value="A_NRPS_Srf_like"/>
    <property type="match status" value="1"/>
</dbReference>
<dbReference type="SMART" id="SM00823">
    <property type="entry name" value="PKS_PP"/>
    <property type="match status" value="2"/>
</dbReference>
<dbReference type="InterPro" id="IPR023213">
    <property type="entry name" value="CAT-like_dom_sf"/>
</dbReference>
<dbReference type="NCBIfam" id="TIGR01733">
    <property type="entry name" value="AA-adenyl-dom"/>
    <property type="match status" value="2"/>
</dbReference>
<dbReference type="Pfam" id="PF13847">
    <property type="entry name" value="Methyltransf_31"/>
    <property type="match status" value="1"/>
</dbReference>
<dbReference type="InterPro" id="IPR020845">
    <property type="entry name" value="AMP-binding_CS"/>
</dbReference>
<feature type="domain" description="Carrier" evidence="4">
    <location>
        <begin position="2496"/>
        <end position="2571"/>
    </location>
</feature>
<dbReference type="InterPro" id="IPR010071">
    <property type="entry name" value="AA_adenyl_dom"/>
</dbReference>
<dbReference type="PROSITE" id="PS00012">
    <property type="entry name" value="PHOSPHOPANTETHEINE"/>
    <property type="match status" value="2"/>
</dbReference>
<dbReference type="PANTHER" id="PTHR45527:SF14">
    <property type="entry name" value="PLIPASTATIN SYNTHASE SUBUNIT B"/>
    <property type="match status" value="1"/>
</dbReference>
<dbReference type="PROSITE" id="PS50075">
    <property type="entry name" value="CARRIER"/>
    <property type="match status" value="2"/>
</dbReference>
<dbReference type="FunFam" id="3.40.50.980:FF:000002">
    <property type="entry name" value="Enterobactin synthetase component F"/>
    <property type="match status" value="1"/>
</dbReference>
<accession>A0A937G3J4</accession>
<dbReference type="FunFam" id="3.40.50.980:FF:000001">
    <property type="entry name" value="Non-ribosomal peptide synthetase"/>
    <property type="match status" value="2"/>
</dbReference>
<dbReference type="Gene3D" id="3.30.559.30">
    <property type="entry name" value="Nonribosomal peptide synthetase, condensation domain"/>
    <property type="match status" value="3"/>
</dbReference>
<dbReference type="PANTHER" id="PTHR45527">
    <property type="entry name" value="NONRIBOSOMAL PEPTIDE SYNTHETASE"/>
    <property type="match status" value="1"/>
</dbReference>
<organism evidence="5 6">
    <name type="scientific">Fulvivirga marina</name>
    <dbReference type="NCBI Taxonomy" id="2494733"/>
    <lineage>
        <taxon>Bacteria</taxon>
        <taxon>Pseudomonadati</taxon>
        <taxon>Bacteroidota</taxon>
        <taxon>Cytophagia</taxon>
        <taxon>Cytophagales</taxon>
        <taxon>Fulvivirgaceae</taxon>
        <taxon>Fulvivirga</taxon>
    </lineage>
</organism>
<dbReference type="Pfam" id="PF13193">
    <property type="entry name" value="AMP-binding_C"/>
    <property type="match status" value="1"/>
</dbReference>
<gene>
    <name evidence="5" type="ORF">JMN32_23720</name>
</gene>
<comment type="caution">
    <text evidence="5">The sequence shown here is derived from an EMBL/GenBank/DDBJ whole genome shotgun (WGS) entry which is preliminary data.</text>
</comment>
<dbReference type="NCBIfam" id="NF003417">
    <property type="entry name" value="PRK04813.1"/>
    <property type="match status" value="3"/>
</dbReference>
<dbReference type="Gene3D" id="3.40.50.150">
    <property type="entry name" value="Vaccinia Virus protein VP39"/>
    <property type="match status" value="1"/>
</dbReference>
<dbReference type="GO" id="GO:0005829">
    <property type="term" value="C:cytosol"/>
    <property type="evidence" value="ECO:0007669"/>
    <property type="project" value="TreeGrafter"/>
</dbReference>